<accession>A0AA38INZ7</accession>
<dbReference type="InterPro" id="IPR003029">
    <property type="entry name" value="S1_domain"/>
</dbReference>
<dbReference type="SMART" id="SM00732">
    <property type="entry name" value="YqgFc"/>
    <property type="match status" value="1"/>
</dbReference>
<dbReference type="PROSITE" id="PS50126">
    <property type="entry name" value="S1"/>
    <property type="match status" value="1"/>
</dbReference>
<dbReference type="GO" id="GO:0006139">
    <property type="term" value="P:nucleobase-containing compound metabolic process"/>
    <property type="evidence" value="ECO:0007669"/>
    <property type="project" value="InterPro"/>
</dbReference>
<dbReference type="GO" id="GO:0003735">
    <property type="term" value="F:structural constituent of ribosome"/>
    <property type="evidence" value="ECO:0007669"/>
    <property type="project" value="TreeGrafter"/>
</dbReference>
<dbReference type="Gene3D" id="2.40.50.140">
    <property type="entry name" value="Nucleic acid-binding proteins"/>
    <property type="match status" value="1"/>
</dbReference>
<dbReference type="SUPFAM" id="SSF158832">
    <property type="entry name" value="Tex N-terminal region-like"/>
    <property type="match status" value="1"/>
</dbReference>
<dbReference type="InterPro" id="IPR010994">
    <property type="entry name" value="RuvA_2-like"/>
</dbReference>
<dbReference type="InterPro" id="IPR032639">
    <property type="entry name" value="Tex_YqgF"/>
</dbReference>
<organism evidence="3 4">
    <name type="scientific">Zophobas morio</name>
    <dbReference type="NCBI Taxonomy" id="2755281"/>
    <lineage>
        <taxon>Eukaryota</taxon>
        <taxon>Metazoa</taxon>
        <taxon>Ecdysozoa</taxon>
        <taxon>Arthropoda</taxon>
        <taxon>Hexapoda</taxon>
        <taxon>Insecta</taxon>
        <taxon>Pterygota</taxon>
        <taxon>Neoptera</taxon>
        <taxon>Endopterygota</taxon>
        <taxon>Coleoptera</taxon>
        <taxon>Polyphaga</taxon>
        <taxon>Cucujiformia</taxon>
        <taxon>Tenebrionidae</taxon>
        <taxon>Zophobas</taxon>
    </lineage>
</organism>
<dbReference type="InterPro" id="IPR023319">
    <property type="entry name" value="Tex-like_HTH_dom_sf"/>
</dbReference>
<sequence>MSSLKSPNLKRRKTQPSKAGTKRAKLEIKDEVPSCSTASAPTKKVKVKNEEDTKIKKAKTKESVKTVCDPQWTEYELLAEQYSLQLNVAKNVIELFEEGNTIPFIARYRRNATNNMTAEELRATKETYEEILTLKNKMTTVIKNLEKSAALTEQLKRAVTCSRTIEELEYVYAPYKTGGKRTLAERAKELGLEEPALTVLNNTGKVNLYDFILENKDELKDVSAVEKGIVHIIASVMATDTEILSALRELRKNTNFAIKTKKAVTKSTKNAAENKESNEFKFENYLDFEISVKYIKPHQVLAINRGENLKVLSVKVVVPESLSHKFRTLCFNKWVNKGEKWPQRENIMKQAIEDAYSRLVEPLVKREVRSELKQKAERASCDVFSTNLKHLLLATPLKGKAILGIDPGYSNGCKLALISHVGTLVTSGVIYPHKHRNNNQNSEKDITMLKNMLLKYNCELIALGNGTACRQTEEWLTNLIESRVFSPLDIKYTVVREEGASIYSCSPEAKKEFPTLDPNIISAVSLARRVQEPLSELIKIEPKHLGIGMYQHDVKKKQLDEALDDVVSECVSFVGVDLNTASQCLLRHVAGLSEKKAQQIIDHRSKNGPFTSRKQLLDVFGIGEKVFLQCAGFLRVGPLTTEDATTFYKNPKSTKLDCTNVHPESYDTAINIIKKVGLKLGDVGETNFISVIKDKLLKVSDLSAEFGSNDHTVQLILDALTKPLNYDFRNDCPKEPVFKKGLTSIGDLASGSVLTGVVNNVTHFGCFVDIGVGTNGLIHVSKCNGLNLQIGHKVEVKVINVDIGKKRIGLQALKLLM</sequence>
<dbReference type="EMBL" id="JALNTZ010000003">
    <property type="protein sequence ID" value="KAJ3657477.1"/>
    <property type="molecule type" value="Genomic_DNA"/>
</dbReference>
<dbReference type="PANTHER" id="PTHR10724">
    <property type="entry name" value="30S RIBOSOMAL PROTEIN S1"/>
    <property type="match status" value="1"/>
</dbReference>
<dbReference type="InterPro" id="IPR012340">
    <property type="entry name" value="NA-bd_OB-fold"/>
</dbReference>
<comment type="caution">
    <text evidence="3">The sequence shown here is derived from an EMBL/GenBank/DDBJ whole genome shotgun (WGS) entry which is preliminary data.</text>
</comment>
<dbReference type="GO" id="GO:0006412">
    <property type="term" value="P:translation"/>
    <property type="evidence" value="ECO:0007669"/>
    <property type="project" value="TreeGrafter"/>
</dbReference>
<dbReference type="FunFam" id="3.30.420.140:FF:000001">
    <property type="entry name" value="RNA-binding transcriptional accessory protein"/>
    <property type="match status" value="1"/>
</dbReference>
<dbReference type="GO" id="GO:0003729">
    <property type="term" value="F:mRNA binding"/>
    <property type="evidence" value="ECO:0007669"/>
    <property type="project" value="TreeGrafter"/>
</dbReference>
<dbReference type="SMART" id="SM00316">
    <property type="entry name" value="S1"/>
    <property type="match status" value="1"/>
</dbReference>
<feature type="region of interest" description="Disordered" evidence="1">
    <location>
        <begin position="1"/>
        <end position="48"/>
    </location>
</feature>
<evidence type="ECO:0000256" key="1">
    <source>
        <dbReference type="SAM" id="MobiDB-lite"/>
    </source>
</evidence>
<dbReference type="SUPFAM" id="SSF47781">
    <property type="entry name" value="RuvA domain 2-like"/>
    <property type="match status" value="2"/>
</dbReference>
<dbReference type="AlphaFoldDB" id="A0AA38INZ7"/>
<reference evidence="3" key="1">
    <citation type="journal article" date="2023" name="G3 (Bethesda)">
        <title>Whole genome assemblies of Zophobas morio and Tenebrio molitor.</title>
        <authorList>
            <person name="Kaur S."/>
            <person name="Stinson S.A."/>
            <person name="diCenzo G.C."/>
        </authorList>
    </citation>
    <scope>NUCLEOTIDE SEQUENCE</scope>
    <source>
        <strain evidence="3">QUZm001</strain>
    </source>
</reference>
<dbReference type="InterPro" id="IPR050437">
    <property type="entry name" value="Ribos_protein_bS1-like"/>
</dbReference>
<dbReference type="Pfam" id="PF00575">
    <property type="entry name" value="S1"/>
    <property type="match status" value="1"/>
</dbReference>
<dbReference type="PANTHER" id="PTHR10724:SF10">
    <property type="entry name" value="S1 RNA-BINDING DOMAIN-CONTAINING PROTEIN 1"/>
    <property type="match status" value="1"/>
</dbReference>
<dbReference type="Pfam" id="PF22706">
    <property type="entry name" value="Tex_central_region"/>
    <property type="match status" value="1"/>
</dbReference>
<dbReference type="InterPro" id="IPR041692">
    <property type="entry name" value="HHH_9"/>
</dbReference>
<dbReference type="Pfam" id="PF12836">
    <property type="entry name" value="HHH_3"/>
    <property type="match status" value="1"/>
</dbReference>
<gene>
    <name evidence="3" type="ORF">Zmor_009276</name>
</gene>
<protein>
    <recommendedName>
        <fullName evidence="2">S1 motif domain-containing protein</fullName>
    </recommendedName>
</protein>
<evidence type="ECO:0000313" key="4">
    <source>
        <dbReference type="Proteomes" id="UP001168821"/>
    </source>
</evidence>
<feature type="domain" description="S1 motif" evidence="2">
    <location>
        <begin position="751"/>
        <end position="813"/>
    </location>
</feature>
<keyword evidence="4" id="KW-1185">Reference proteome</keyword>
<evidence type="ECO:0000259" key="2">
    <source>
        <dbReference type="PROSITE" id="PS50126"/>
    </source>
</evidence>
<dbReference type="SUPFAM" id="SSF53098">
    <property type="entry name" value="Ribonuclease H-like"/>
    <property type="match status" value="1"/>
</dbReference>
<dbReference type="InterPro" id="IPR012337">
    <property type="entry name" value="RNaseH-like_sf"/>
</dbReference>
<dbReference type="Gene3D" id="3.30.420.140">
    <property type="entry name" value="YqgF/RNase H-like domain"/>
    <property type="match status" value="1"/>
</dbReference>
<dbReference type="InterPro" id="IPR055179">
    <property type="entry name" value="Tex-like_central_region"/>
</dbReference>
<dbReference type="InterPro" id="IPR023323">
    <property type="entry name" value="Tex-like_dom_sf"/>
</dbReference>
<evidence type="ECO:0000313" key="3">
    <source>
        <dbReference type="EMBL" id="KAJ3657477.1"/>
    </source>
</evidence>
<dbReference type="Gene3D" id="1.10.3500.10">
    <property type="entry name" value="Tex N-terminal region-like"/>
    <property type="match status" value="1"/>
</dbReference>
<feature type="compositionally biased region" description="Basic residues" evidence="1">
    <location>
        <begin position="8"/>
        <end position="23"/>
    </location>
</feature>
<dbReference type="SUPFAM" id="SSF50249">
    <property type="entry name" value="Nucleic acid-binding proteins"/>
    <property type="match status" value="1"/>
</dbReference>
<proteinExistence type="predicted"/>
<dbReference type="Pfam" id="PF09371">
    <property type="entry name" value="Tex_N"/>
    <property type="match status" value="1"/>
</dbReference>
<dbReference type="Pfam" id="PF17674">
    <property type="entry name" value="HHH_9"/>
    <property type="match status" value="1"/>
</dbReference>
<dbReference type="InterPro" id="IPR018974">
    <property type="entry name" value="Tex-like_N"/>
</dbReference>
<dbReference type="InterPro" id="IPR037027">
    <property type="entry name" value="YqgF/RNaseH-like_dom_sf"/>
</dbReference>
<dbReference type="Pfam" id="PF16921">
    <property type="entry name" value="Tex_YqgF"/>
    <property type="match status" value="1"/>
</dbReference>
<name>A0AA38INZ7_9CUCU</name>
<dbReference type="Gene3D" id="1.10.10.650">
    <property type="entry name" value="RuvA domain 2-like"/>
    <property type="match status" value="1"/>
</dbReference>
<dbReference type="InterPro" id="IPR006641">
    <property type="entry name" value="YqgF/RNaseH-like_dom"/>
</dbReference>
<dbReference type="Proteomes" id="UP001168821">
    <property type="component" value="Unassembled WGS sequence"/>
</dbReference>
<dbReference type="FunFam" id="1.10.10.650:FF:000001">
    <property type="entry name" value="S1 RNA-binding domain 1"/>
    <property type="match status" value="1"/>
</dbReference>
<dbReference type="Gene3D" id="1.10.150.310">
    <property type="entry name" value="Tex RuvX-like domain-like"/>
    <property type="match status" value="1"/>
</dbReference>